<dbReference type="InterPro" id="IPR016181">
    <property type="entry name" value="Acyl_CoA_acyltransferase"/>
</dbReference>
<dbReference type="PANTHER" id="PTHR13355:SF11">
    <property type="entry name" value="GLUCOSAMINE 6-PHOSPHATE N-ACETYLTRANSFERASE"/>
    <property type="match status" value="1"/>
</dbReference>
<dbReference type="InterPro" id="IPR039143">
    <property type="entry name" value="GNPNAT1-like"/>
</dbReference>
<evidence type="ECO:0000313" key="2">
    <source>
        <dbReference type="EMBL" id="CEE01106.1"/>
    </source>
</evidence>
<dbReference type="Gene3D" id="3.40.630.30">
    <property type="match status" value="1"/>
</dbReference>
<proteinExistence type="predicted"/>
<dbReference type="Proteomes" id="UP000040576">
    <property type="component" value="Unassembled WGS sequence"/>
</dbReference>
<accession>A0A090ISN9</accession>
<keyword evidence="3" id="KW-1185">Reference proteome</keyword>
<feature type="domain" description="N-acetyltransferase" evidence="1">
    <location>
        <begin position="1"/>
        <end position="143"/>
    </location>
</feature>
<dbReference type="AlphaFoldDB" id="A0A090ISN9"/>
<dbReference type="InterPro" id="IPR000182">
    <property type="entry name" value="GNAT_dom"/>
</dbReference>
<dbReference type="Pfam" id="PF13673">
    <property type="entry name" value="Acetyltransf_10"/>
    <property type="match status" value="1"/>
</dbReference>
<sequence length="143" mass="16560">MKVVKVTNEEQFQAALKIRKIVFVQEQQVPIEEEIDQYDQLNQATHFVMYNDENEPIGAGRYREVEDYGKIERICILANYRKNGSGKQLMDEIIRYAKETGAKKVKLNAQTHALPFYEKLGFTVTSDEFLDAGIPHKAMEMEL</sequence>
<organism evidence="2 3">
    <name type="scientific">Caldibacillus thermoamylovorans</name>
    <dbReference type="NCBI Taxonomy" id="35841"/>
    <lineage>
        <taxon>Bacteria</taxon>
        <taxon>Bacillati</taxon>
        <taxon>Bacillota</taxon>
        <taxon>Bacilli</taxon>
        <taxon>Bacillales</taxon>
        <taxon>Bacillaceae</taxon>
        <taxon>Caldibacillus</taxon>
    </lineage>
</organism>
<dbReference type="EMBL" id="CCRF01000040">
    <property type="protein sequence ID" value="CEE01106.1"/>
    <property type="molecule type" value="Genomic_DNA"/>
</dbReference>
<evidence type="ECO:0000259" key="1">
    <source>
        <dbReference type="PROSITE" id="PS51186"/>
    </source>
</evidence>
<dbReference type="SUPFAM" id="SSF55729">
    <property type="entry name" value="Acyl-CoA N-acyltransferases (Nat)"/>
    <property type="match status" value="1"/>
</dbReference>
<dbReference type="GO" id="GO:0004343">
    <property type="term" value="F:glucosamine 6-phosphate N-acetyltransferase activity"/>
    <property type="evidence" value="ECO:0007669"/>
    <property type="project" value="TreeGrafter"/>
</dbReference>
<gene>
    <name evidence="2" type="ORF">BT1A1_1274</name>
</gene>
<keyword evidence="2" id="KW-0808">Transferase</keyword>
<reference evidence="2 3" key="1">
    <citation type="submission" date="2014-07" db="EMBL/GenBank/DDBJ databases">
        <authorList>
            <person name="Wibberg Daniel"/>
        </authorList>
    </citation>
    <scope>NUCLEOTIDE SEQUENCE [LARGE SCALE GENOMIC DNA]</scope>
</reference>
<dbReference type="RefSeq" id="WP_034769205.1">
    <property type="nucleotide sequence ID" value="NZ_CCRF01000040.1"/>
</dbReference>
<name>A0A090ISN9_9BACI</name>
<evidence type="ECO:0000313" key="3">
    <source>
        <dbReference type="Proteomes" id="UP000040576"/>
    </source>
</evidence>
<dbReference type="PROSITE" id="PS51186">
    <property type="entry name" value="GNAT"/>
    <property type="match status" value="1"/>
</dbReference>
<dbReference type="PANTHER" id="PTHR13355">
    <property type="entry name" value="GLUCOSAMINE 6-PHOSPHATE N-ACETYLTRANSFERASE"/>
    <property type="match status" value="1"/>
</dbReference>
<protein>
    <submittedName>
        <fullName evidence="2">GCN5-like N-acetyltransferase</fullName>
    </submittedName>
</protein>
<dbReference type="CDD" id="cd04301">
    <property type="entry name" value="NAT_SF"/>
    <property type="match status" value="1"/>
</dbReference>